<dbReference type="Proteomes" id="UP000570010">
    <property type="component" value="Unassembled WGS sequence"/>
</dbReference>
<keyword evidence="1" id="KW-0812">Transmembrane</keyword>
<evidence type="ECO:0000313" key="4">
    <source>
        <dbReference type="Proteomes" id="UP000472971"/>
    </source>
</evidence>
<keyword evidence="4" id="KW-1185">Reference proteome</keyword>
<comment type="caution">
    <text evidence="3">The sequence shown here is derived from an EMBL/GenBank/DDBJ whole genome shotgun (WGS) entry which is preliminary data.</text>
</comment>
<dbReference type="AlphaFoldDB" id="A0A6B3VV78"/>
<keyword evidence="1" id="KW-0472">Membrane</keyword>
<evidence type="ECO:0000313" key="5">
    <source>
        <dbReference type="Proteomes" id="UP000570010"/>
    </source>
</evidence>
<proteinExistence type="predicted"/>
<dbReference type="NCBIfam" id="TIGR02876">
    <property type="entry name" value="spore_yqfD"/>
    <property type="match status" value="1"/>
</dbReference>
<dbReference type="Pfam" id="PF06898">
    <property type="entry name" value="YqfD"/>
    <property type="match status" value="1"/>
</dbReference>
<evidence type="ECO:0000313" key="3">
    <source>
        <dbReference type="EMBL" id="NEY80247.1"/>
    </source>
</evidence>
<reference evidence="2 5" key="2">
    <citation type="submission" date="2020-07" db="EMBL/GenBank/DDBJ databases">
        <authorList>
            <person name="Feng H."/>
        </authorList>
    </citation>
    <scope>NUCLEOTIDE SEQUENCE [LARGE SCALE GENOMIC DNA]</scope>
    <source>
        <strain evidence="5">s-12</strain>
        <strain evidence="2">S-12</strain>
    </source>
</reference>
<dbReference type="InterPro" id="IPR010690">
    <property type="entry name" value="YqfD"/>
</dbReference>
<keyword evidence="1" id="KW-1133">Transmembrane helix</keyword>
<feature type="transmembrane region" description="Helical" evidence="1">
    <location>
        <begin position="91"/>
        <end position="112"/>
    </location>
</feature>
<accession>A0A6B3VV78</accession>
<gene>
    <name evidence="3" type="primary">yqfD</name>
    <name evidence="3" type="ORF">G4D64_01635</name>
    <name evidence="2" type="ORF">H1Z61_01640</name>
</gene>
<reference evidence="3 4" key="1">
    <citation type="submission" date="2020-02" db="EMBL/GenBank/DDBJ databases">
        <title>Bacillus aquiflavi sp. nov., isolated from yellow water of strong flavor Chinese baijiu in Yibin region of China.</title>
        <authorList>
            <person name="Xie J."/>
        </authorList>
    </citation>
    <scope>NUCLEOTIDE SEQUENCE [LARGE SCALE GENOMIC DNA]</scope>
    <source>
        <strain evidence="3 4">3H-10</strain>
    </source>
</reference>
<evidence type="ECO:0000313" key="2">
    <source>
        <dbReference type="EMBL" id="MBA4535872.1"/>
    </source>
</evidence>
<evidence type="ECO:0000256" key="1">
    <source>
        <dbReference type="SAM" id="Phobius"/>
    </source>
</evidence>
<dbReference type="RefSeq" id="WP_163239450.1">
    <property type="nucleotide sequence ID" value="NZ_CP082780.1"/>
</dbReference>
<organism evidence="3 4">
    <name type="scientific">Bacillus aquiflavi</name>
    <dbReference type="NCBI Taxonomy" id="2672567"/>
    <lineage>
        <taxon>Bacteria</taxon>
        <taxon>Bacillati</taxon>
        <taxon>Bacillota</taxon>
        <taxon>Bacilli</taxon>
        <taxon>Bacillales</taxon>
        <taxon>Bacillaceae</taxon>
        <taxon>Bacillus</taxon>
    </lineage>
</organism>
<dbReference type="PIRSF" id="PIRSF029895">
    <property type="entry name" value="SpoIV"/>
    <property type="match status" value="1"/>
</dbReference>
<sequence length="395" mass="45443">MKNQWFEYYLGIVTVKVKGKGIERLINKLSRNDLFIWSVRRHGPETIIFKMRLNDVKKLRVLSRKSGCKIAFIKRDGLPFLLNKFKKNSGIVAGIVVFLGVIMFLSNMVWGIQIDGANPATEYKIRKQLDEIGVKVGTLQFFVDDVDTIQKKLSDHIEEITWIGVELQGTNYHFQVVEKEEPEEQKYISPRNLVAKKKAVIVDLFVEEGKPQVGVNDFVEKGQLLVSGMIGKEGEEKAVPAKGKIFGETWYKSHVTLPLKANFQVFNGNEKQKHMIKIGKITIPFWGFGKHKFAQFEVEEKEHKVNFLKWKLPISYIKKTYREKEKVTRIYSNEEAIKMAKEMARKDLKNQLDEDAEIKGEKVLHQAIENGKVNLSIHFQIIENIAVGKPIIQGD</sequence>
<protein>
    <submittedName>
        <fullName evidence="3">Sporulation protein YqfD</fullName>
    </submittedName>
</protein>
<dbReference type="Proteomes" id="UP000472971">
    <property type="component" value="Unassembled WGS sequence"/>
</dbReference>
<name>A0A6B3VV78_9BACI</name>
<dbReference type="EMBL" id="JAAIWN010000002">
    <property type="protein sequence ID" value="NEY80247.1"/>
    <property type="molecule type" value="Genomic_DNA"/>
</dbReference>
<dbReference type="EMBL" id="JACEIO010000002">
    <property type="protein sequence ID" value="MBA4535872.1"/>
    <property type="molecule type" value="Genomic_DNA"/>
</dbReference>